<dbReference type="SMR" id="A0A1S3YTW3"/>
<sequence length="313" mass="35545">MQVFEKMGGRESDAILVKLDLVLYNTLIDGLCKVGRQEEGFKLIEKMRLESGYEPNTVTYCLIDSFCKASETERSYELFDQMKKGGVVPNVISLNTLLDGMCKHGKPDRYTYNTLISYFRQKEQFTTAHRVMKRMIDDGYLPNVVAYGALIHAYCLGGNVDEAIKIFQNMCSTNMPPNTIIYNTLIDALCKSDKVETSVSLLCDMKDKGEIEDDNALRTPDPSKVLEEDPFRDFFAEVDDAADLNDASNLFEEAQHLFSWAIIKFRAELSQCEAKLKKASSEEKVLRLLCSQKEQELKDLQADLAKAQKMRLS</sequence>
<dbReference type="Pfam" id="PF12854">
    <property type="entry name" value="PPR_1"/>
    <property type="match status" value="1"/>
</dbReference>
<keyword evidence="2" id="KW-0677">Repeat</keyword>
<dbReference type="PANTHER" id="PTHR47938">
    <property type="entry name" value="RESPIRATORY COMPLEX I CHAPERONE (CIA84), PUTATIVE (AFU_ORTHOLOGUE AFUA_2G06020)-RELATED"/>
    <property type="match status" value="1"/>
</dbReference>
<dbReference type="KEGG" id="nta:107779641"/>
<accession>A0A1S3YTW3</accession>
<dbReference type="InterPro" id="IPR011990">
    <property type="entry name" value="TPR-like_helical_dom_sf"/>
</dbReference>
<dbReference type="PaxDb" id="4097-A0A1S3YTW3"/>
<dbReference type="GO" id="GO:0005737">
    <property type="term" value="C:cytoplasm"/>
    <property type="evidence" value="ECO:0000318"/>
    <property type="project" value="GO_Central"/>
</dbReference>
<evidence type="ECO:0000256" key="3">
    <source>
        <dbReference type="PROSITE-ProRule" id="PRU00708"/>
    </source>
</evidence>
<protein>
    <submittedName>
        <fullName evidence="5">Pentatricopeptide repeat-containing protein At3g61520, mitochondrial-like</fullName>
    </submittedName>
</protein>
<dbReference type="OrthoDB" id="185373at2759"/>
<gene>
    <name evidence="5" type="primary">LOC107779641</name>
</gene>
<evidence type="ECO:0000256" key="2">
    <source>
        <dbReference type="ARBA" id="ARBA00022737"/>
    </source>
</evidence>
<feature type="repeat" description="PPR" evidence="3">
    <location>
        <begin position="178"/>
        <end position="212"/>
    </location>
</feature>
<dbReference type="Pfam" id="PF13041">
    <property type="entry name" value="PPR_2"/>
    <property type="match status" value="3"/>
</dbReference>
<feature type="coiled-coil region" evidence="4">
    <location>
        <begin position="262"/>
        <end position="310"/>
    </location>
</feature>
<feature type="repeat" description="PPR" evidence="3">
    <location>
        <begin position="108"/>
        <end position="142"/>
    </location>
</feature>
<organism evidence="5">
    <name type="scientific">Nicotiana tabacum</name>
    <name type="common">Common tobacco</name>
    <dbReference type="NCBI Taxonomy" id="4097"/>
    <lineage>
        <taxon>Eukaryota</taxon>
        <taxon>Viridiplantae</taxon>
        <taxon>Streptophyta</taxon>
        <taxon>Embryophyta</taxon>
        <taxon>Tracheophyta</taxon>
        <taxon>Spermatophyta</taxon>
        <taxon>Magnoliopsida</taxon>
        <taxon>eudicotyledons</taxon>
        <taxon>Gunneridae</taxon>
        <taxon>Pentapetalae</taxon>
        <taxon>asterids</taxon>
        <taxon>lamiids</taxon>
        <taxon>Solanales</taxon>
        <taxon>Solanaceae</taxon>
        <taxon>Nicotianoideae</taxon>
        <taxon>Nicotianeae</taxon>
        <taxon>Nicotiana</taxon>
    </lineage>
</organism>
<reference evidence="5" key="1">
    <citation type="submission" date="2025-08" db="UniProtKB">
        <authorList>
            <consortium name="RefSeq"/>
        </authorList>
    </citation>
    <scope>IDENTIFICATION</scope>
</reference>
<dbReference type="InterPro" id="IPR002885">
    <property type="entry name" value="PPR_rpt"/>
</dbReference>
<dbReference type="GO" id="GO:0003729">
    <property type="term" value="F:mRNA binding"/>
    <property type="evidence" value="ECO:0000318"/>
    <property type="project" value="GO_Central"/>
</dbReference>
<feature type="repeat" description="PPR" evidence="3">
    <location>
        <begin position="143"/>
        <end position="177"/>
    </location>
</feature>
<keyword evidence="4" id="KW-0175">Coiled coil</keyword>
<comment type="similarity">
    <text evidence="1">Belongs to the PPR family. P subfamily.</text>
</comment>
<dbReference type="PANTHER" id="PTHR47938:SF35">
    <property type="entry name" value="PENTATRICOPEPTIDE REPEAT-CONTAINING PROTEIN 4, MITOCHONDRIAL-RELATED"/>
    <property type="match status" value="1"/>
</dbReference>
<proteinExistence type="inferred from homology"/>
<dbReference type="RefSeq" id="XP_016455583.1">
    <property type="nucleotide sequence ID" value="XM_016600097.1"/>
</dbReference>
<dbReference type="NCBIfam" id="TIGR00756">
    <property type="entry name" value="PPR"/>
    <property type="match status" value="5"/>
</dbReference>
<evidence type="ECO:0000313" key="5">
    <source>
        <dbReference type="RefSeq" id="XP_016455583.1"/>
    </source>
</evidence>
<evidence type="ECO:0000256" key="4">
    <source>
        <dbReference type="SAM" id="Coils"/>
    </source>
</evidence>
<dbReference type="AlphaFoldDB" id="A0A1S3YTW3"/>
<dbReference type="GO" id="GO:0006397">
    <property type="term" value="P:mRNA processing"/>
    <property type="evidence" value="ECO:0000318"/>
    <property type="project" value="GO_Central"/>
</dbReference>
<name>A0A1S3YTW3_TOBAC</name>
<evidence type="ECO:0000256" key="1">
    <source>
        <dbReference type="ARBA" id="ARBA00007626"/>
    </source>
</evidence>
<dbReference type="OMA" id="FCKASET"/>
<dbReference type="Gene3D" id="1.25.40.10">
    <property type="entry name" value="Tetratricopeptide repeat domain"/>
    <property type="match status" value="2"/>
</dbReference>
<feature type="repeat" description="PPR" evidence="3">
    <location>
        <begin position="20"/>
        <end position="55"/>
    </location>
</feature>
<dbReference type="PROSITE" id="PS51375">
    <property type="entry name" value="PPR"/>
    <property type="match status" value="4"/>
</dbReference>